<dbReference type="InterPro" id="IPR003488">
    <property type="entry name" value="DprA"/>
</dbReference>
<accession>A0ABN2JMA8</accession>
<dbReference type="Pfam" id="PF02481">
    <property type="entry name" value="DNA_processg_A"/>
    <property type="match status" value="1"/>
</dbReference>
<keyword evidence="4" id="KW-1185">Reference proteome</keyword>
<dbReference type="PANTHER" id="PTHR43022">
    <property type="entry name" value="PROTEIN SMF"/>
    <property type="match status" value="1"/>
</dbReference>
<comment type="similarity">
    <text evidence="1">Belongs to the DprA/Smf family.</text>
</comment>
<name>A0ABN2JMA8_9ACTN</name>
<dbReference type="RefSeq" id="WP_344198581.1">
    <property type="nucleotide sequence ID" value="NZ_BAAAME010000002.1"/>
</dbReference>
<dbReference type="NCBIfam" id="TIGR00732">
    <property type="entry name" value="dprA"/>
    <property type="match status" value="1"/>
</dbReference>
<dbReference type="SUPFAM" id="SSF102405">
    <property type="entry name" value="MCP/YpsA-like"/>
    <property type="match status" value="1"/>
</dbReference>
<dbReference type="Gene3D" id="3.40.50.450">
    <property type="match status" value="1"/>
</dbReference>
<proteinExistence type="inferred from homology"/>
<dbReference type="Proteomes" id="UP001501057">
    <property type="component" value="Unassembled WGS sequence"/>
</dbReference>
<comment type="caution">
    <text evidence="3">The sequence shown here is derived from an EMBL/GenBank/DDBJ whole genome shotgun (WGS) entry which is preliminary data.</text>
</comment>
<evidence type="ECO:0000259" key="2">
    <source>
        <dbReference type="Pfam" id="PF02481"/>
    </source>
</evidence>
<evidence type="ECO:0000256" key="1">
    <source>
        <dbReference type="ARBA" id="ARBA00006525"/>
    </source>
</evidence>
<dbReference type="PANTHER" id="PTHR43022:SF1">
    <property type="entry name" value="PROTEIN SMF"/>
    <property type="match status" value="1"/>
</dbReference>
<dbReference type="EMBL" id="BAAAME010000002">
    <property type="protein sequence ID" value="GAA1732149.1"/>
    <property type="molecule type" value="Genomic_DNA"/>
</dbReference>
<evidence type="ECO:0000313" key="4">
    <source>
        <dbReference type="Proteomes" id="UP001501057"/>
    </source>
</evidence>
<feature type="domain" description="Smf/DprA SLOG" evidence="2">
    <location>
        <begin position="77"/>
        <end position="289"/>
    </location>
</feature>
<sequence length="364" mass="37697">MNRRDADLLTLSIAAEPLDAPMRELVRLHGADAVAAACRGESGTPEVPTAWRDRVDLSPVDAVLEAAAAAGARWVTAGRAGWPVALDDLASVDDPGLAPWGLWVRGEGPAEVTRAVSVVGARACTTYGAEIAGDLGADLADRGWTVVSGAAFGIDGCAHRGALAVAGRTVAVLACGVDVAYPQAHANLLDRIAETGWIVSEHPPGAAPLRHRFLTRNRIIAALGAGTVVVEAAPRSGSLNTLRWADRLGRASMAVPGPVLSQQSGGTHLAVRRGEAVLVASADDVAEELDGLGWSDHGASEALTDEARRIHEALAREQGLGIGDLTSVLELPVRSVRAGLAMLERRGCARRGSDGWVVLRGLPG</sequence>
<dbReference type="InterPro" id="IPR057666">
    <property type="entry name" value="DrpA_SLOG"/>
</dbReference>
<reference evidence="3 4" key="1">
    <citation type="journal article" date="2019" name="Int. J. Syst. Evol. Microbiol.">
        <title>The Global Catalogue of Microorganisms (GCM) 10K type strain sequencing project: providing services to taxonomists for standard genome sequencing and annotation.</title>
        <authorList>
            <consortium name="The Broad Institute Genomics Platform"/>
            <consortium name="The Broad Institute Genome Sequencing Center for Infectious Disease"/>
            <person name="Wu L."/>
            <person name="Ma J."/>
        </authorList>
    </citation>
    <scope>NUCLEOTIDE SEQUENCE [LARGE SCALE GENOMIC DNA]</scope>
    <source>
        <strain evidence="3 4">JCM 13518</strain>
    </source>
</reference>
<protein>
    <submittedName>
        <fullName evidence="3">DNA-processing protein DprA</fullName>
    </submittedName>
</protein>
<gene>
    <name evidence="3" type="primary">dprA</name>
    <name evidence="3" type="ORF">GCM10009710_11010</name>
</gene>
<organism evidence="3 4">
    <name type="scientific">Aeromicrobium alkaliterrae</name>
    <dbReference type="NCBI Taxonomy" id="302168"/>
    <lineage>
        <taxon>Bacteria</taxon>
        <taxon>Bacillati</taxon>
        <taxon>Actinomycetota</taxon>
        <taxon>Actinomycetes</taxon>
        <taxon>Propionibacteriales</taxon>
        <taxon>Nocardioidaceae</taxon>
        <taxon>Aeromicrobium</taxon>
    </lineage>
</organism>
<evidence type="ECO:0000313" key="3">
    <source>
        <dbReference type="EMBL" id="GAA1732149.1"/>
    </source>
</evidence>